<evidence type="ECO:0000313" key="2">
    <source>
        <dbReference type="EMBL" id="KAL3790702.1"/>
    </source>
</evidence>
<dbReference type="Proteomes" id="UP001516023">
    <property type="component" value="Unassembled WGS sequence"/>
</dbReference>
<evidence type="ECO:0000256" key="1">
    <source>
        <dbReference type="ARBA" id="ARBA00008903"/>
    </source>
</evidence>
<dbReference type="PANTHER" id="PTHR13812">
    <property type="entry name" value="KETIMINE REDUCTASE MU-CRYSTALLIN"/>
    <property type="match status" value="1"/>
</dbReference>
<dbReference type="Gene3D" id="3.40.50.720">
    <property type="entry name" value="NAD(P)-binding Rossmann-like Domain"/>
    <property type="match status" value="1"/>
</dbReference>
<dbReference type="SUPFAM" id="SSF51735">
    <property type="entry name" value="NAD(P)-binding Rossmann-fold domains"/>
    <property type="match status" value="1"/>
</dbReference>
<dbReference type="InterPro" id="IPR023401">
    <property type="entry name" value="ODC_N"/>
</dbReference>
<protein>
    <recommendedName>
        <fullName evidence="4">Ornithine cyclodeaminase</fullName>
    </recommendedName>
</protein>
<evidence type="ECO:0000313" key="3">
    <source>
        <dbReference type="Proteomes" id="UP001516023"/>
    </source>
</evidence>
<dbReference type="AlphaFoldDB" id="A0ABD3PSH5"/>
<accession>A0ABD3PSH5</accession>
<proteinExistence type="inferred from homology"/>
<comment type="similarity">
    <text evidence="1">Belongs to the ornithine cyclodeaminase/mu-crystallin family.</text>
</comment>
<reference evidence="2 3" key="1">
    <citation type="journal article" date="2020" name="G3 (Bethesda)">
        <title>Improved Reference Genome for Cyclotella cryptica CCMP332, a Model for Cell Wall Morphogenesis, Salinity Adaptation, and Lipid Production in Diatoms (Bacillariophyta).</title>
        <authorList>
            <person name="Roberts W.R."/>
            <person name="Downey K.M."/>
            <person name="Ruck E.C."/>
            <person name="Traller J.C."/>
            <person name="Alverson A.J."/>
        </authorList>
    </citation>
    <scope>NUCLEOTIDE SEQUENCE [LARGE SCALE GENOMIC DNA]</scope>
    <source>
        <strain evidence="2 3">CCMP332</strain>
    </source>
</reference>
<gene>
    <name evidence="2" type="ORF">HJC23_009802</name>
</gene>
<dbReference type="PANTHER" id="PTHR13812:SF19">
    <property type="entry name" value="KETIMINE REDUCTASE MU-CRYSTALLIN"/>
    <property type="match status" value="1"/>
</dbReference>
<dbReference type="InterPro" id="IPR036291">
    <property type="entry name" value="NAD(P)-bd_dom_sf"/>
</dbReference>
<comment type="caution">
    <text evidence="2">The sequence shown here is derived from an EMBL/GenBank/DDBJ whole genome shotgun (WGS) entry which is preliminary data.</text>
</comment>
<keyword evidence="3" id="KW-1185">Reference proteome</keyword>
<organism evidence="2 3">
    <name type="scientific">Cyclotella cryptica</name>
    <dbReference type="NCBI Taxonomy" id="29204"/>
    <lineage>
        <taxon>Eukaryota</taxon>
        <taxon>Sar</taxon>
        <taxon>Stramenopiles</taxon>
        <taxon>Ochrophyta</taxon>
        <taxon>Bacillariophyta</taxon>
        <taxon>Coscinodiscophyceae</taxon>
        <taxon>Thalassiosirophycidae</taxon>
        <taxon>Stephanodiscales</taxon>
        <taxon>Stephanodiscaceae</taxon>
        <taxon>Cyclotella</taxon>
    </lineage>
</organism>
<sequence length="423" mass="45710">MVFRLVSESVESQLLARGLSRTLPNPMIRRTVKALSKTNNMLILSEAEVRQCFPVRAAIECNRKALSSLRKDGHGGAIVPTRIGLPYNPSLCHGDVSSAPSTDWSLFKPAAYYSPNGSDQSSRGSENREREASDDIIMGMKVVSVRANNPSIGKPTVPATVMLLDPESGEVSAIMAATYLTAARTAAGSALATELAFRNNPQKMKDSLTLVVFGAGLQAELHIKSIQHVVKLKEVIIVNRSLERAQKLKESLLQSETNENCWDVPINISTMLLSNKKGVQNAVQEADVIVTATNTCVPLFSGEWVKPGCHINGVGSFTPQMKEVDDTLVQRCEVLIDTSEALDVGDLSYLKSTDERKVSNNIGLIGDALVGTVTFGTLRDDPTNQMDCTFYKSVGTAIQDVVSAQYVSNMASTMNGVGINVEM</sequence>
<name>A0ABD3PSH5_9STRA</name>
<dbReference type="Pfam" id="PF02423">
    <property type="entry name" value="OCD_Mu_crystall"/>
    <property type="match status" value="1"/>
</dbReference>
<dbReference type="EMBL" id="JABMIG020000124">
    <property type="protein sequence ID" value="KAL3790702.1"/>
    <property type="molecule type" value="Genomic_DNA"/>
</dbReference>
<dbReference type="Gene3D" id="3.30.1780.10">
    <property type="entry name" value="ornithine cyclodeaminase, domain 1"/>
    <property type="match status" value="1"/>
</dbReference>
<dbReference type="InterPro" id="IPR003462">
    <property type="entry name" value="ODC_Mu_crystall"/>
</dbReference>
<evidence type="ECO:0008006" key="4">
    <source>
        <dbReference type="Google" id="ProtNLM"/>
    </source>
</evidence>